<dbReference type="PANTHER" id="PTHR45625">
    <property type="entry name" value="PEPTIDYL-PROLYL CIS-TRANS ISOMERASE-RELATED"/>
    <property type="match status" value="1"/>
</dbReference>
<accession>A0A7R8WMN3</accession>
<dbReference type="InterPro" id="IPR044666">
    <property type="entry name" value="Cyclophilin_A-like"/>
</dbReference>
<dbReference type="CDD" id="cd00317">
    <property type="entry name" value="cyclophilin"/>
    <property type="match status" value="2"/>
</dbReference>
<dbReference type="InterPro" id="IPR020892">
    <property type="entry name" value="Cyclophilin-type_PPIase_CS"/>
</dbReference>
<dbReference type="Gene3D" id="2.40.100.10">
    <property type="entry name" value="Cyclophilin-like"/>
    <property type="match status" value="2"/>
</dbReference>
<dbReference type="EMBL" id="OB663852">
    <property type="protein sequence ID" value="CAD7231766.1"/>
    <property type="molecule type" value="Genomic_DNA"/>
</dbReference>
<feature type="domain" description="PPIase cyclophilin-type" evidence="4">
    <location>
        <begin position="1"/>
        <end position="158"/>
    </location>
</feature>
<dbReference type="OrthoDB" id="2083at2759"/>
<dbReference type="EC" id="5.2.1.8" evidence="1"/>
<dbReference type="InterPro" id="IPR002130">
    <property type="entry name" value="Cyclophilin-type_PPIase_dom"/>
</dbReference>
<dbReference type="Pfam" id="PF00160">
    <property type="entry name" value="Pro_isomerase"/>
    <property type="match status" value="2"/>
</dbReference>
<evidence type="ECO:0000259" key="4">
    <source>
        <dbReference type="PROSITE" id="PS50072"/>
    </source>
</evidence>
<feature type="non-terminal residue" evidence="5">
    <location>
        <position position="1"/>
    </location>
</feature>
<name>A0A7R8WMN3_9CRUS</name>
<evidence type="ECO:0000256" key="3">
    <source>
        <dbReference type="ARBA" id="ARBA00023235"/>
    </source>
</evidence>
<sequence>MKVELYDSTPKHKENFIKLVNEGFYKDLLFHRVIPEFMIQGGDPNSRGAAPGMKLGSGGPGYKIDAEIGAPHFKGTLAAARQGGPVNPTKQSSGSQFYLVQGKVQTDQELDGYQARGKFVYNEAQREKYKTIGGVPALDNDYTVFGEVVEGLEIIDKIAGKYNVKLVAKKGKKESIMEKEIIIDPPQDCLISIETTLGEMTIRLYDETPKHRDNFIKLAESGFYDSLIFHRVIEGFMIQGGDPDSKGAAPNQRLGSGGPGYTIPAEITEKYAHIKGALSAARQGDRVNPKKNSSGSQFYIVQGQTADEATLSTMEARKGIQYSDELKEQYMTLGGTPFLDQEYTVFGIVEKGLDIIDKIAASDTDQNDRPRTDVKILKARVIK</sequence>
<dbReference type="SUPFAM" id="SSF50891">
    <property type="entry name" value="Cyclophilin-like"/>
    <property type="match status" value="2"/>
</dbReference>
<evidence type="ECO:0000256" key="1">
    <source>
        <dbReference type="ARBA" id="ARBA00013194"/>
    </source>
</evidence>
<evidence type="ECO:0000256" key="2">
    <source>
        <dbReference type="ARBA" id="ARBA00023110"/>
    </source>
</evidence>
<reference evidence="5" key="1">
    <citation type="submission" date="2020-11" db="EMBL/GenBank/DDBJ databases">
        <authorList>
            <person name="Tran Van P."/>
        </authorList>
    </citation>
    <scope>NUCLEOTIDE SEQUENCE</scope>
</reference>
<dbReference type="PANTHER" id="PTHR45625:SF4">
    <property type="entry name" value="PEPTIDYLPROLYL ISOMERASE DOMAIN AND WD REPEAT-CONTAINING PROTEIN 1"/>
    <property type="match status" value="1"/>
</dbReference>
<evidence type="ECO:0000313" key="5">
    <source>
        <dbReference type="EMBL" id="CAD7231766.1"/>
    </source>
</evidence>
<gene>
    <name evidence="5" type="ORF">CTOB1V02_LOCUS9609</name>
</gene>
<dbReference type="PROSITE" id="PS50072">
    <property type="entry name" value="CSA_PPIASE_2"/>
    <property type="match status" value="2"/>
</dbReference>
<keyword evidence="2" id="KW-0697">Rotamase</keyword>
<feature type="domain" description="PPIase cyclophilin-type" evidence="4">
    <location>
        <begin position="194"/>
        <end position="381"/>
    </location>
</feature>
<proteinExistence type="predicted"/>
<organism evidence="5">
    <name type="scientific">Cyprideis torosa</name>
    <dbReference type="NCBI Taxonomy" id="163714"/>
    <lineage>
        <taxon>Eukaryota</taxon>
        <taxon>Metazoa</taxon>
        <taxon>Ecdysozoa</taxon>
        <taxon>Arthropoda</taxon>
        <taxon>Crustacea</taxon>
        <taxon>Oligostraca</taxon>
        <taxon>Ostracoda</taxon>
        <taxon>Podocopa</taxon>
        <taxon>Podocopida</taxon>
        <taxon>Cytherocopina</taxon>
        <taxon>Cytheroidea</taxon>
        <taxon>Cytherideidae</taxon>
        <taxon>Cyprideis</taxon>
    </lineage>
</organism>
<dbReference type="PRINTS" id="PR00153">
    <property type="entry name" value="CSAPPISMRASE"/>
</dbReference>
<dbReference type="GO" id="GO:0003755">
    <property type="term" value="F:peptidyl-prolyl cis-trans isomerase activity"/>
    <property type="evidence" value="ECO:0007669"/>
    <property type="project" value="UniProtKB-KW"/>
</dbReference>
<dbReference type="InterPro" id="IPR029000">
    <property type="entry name" value="Cyclophilin-like_dom_sf"/>
</dbReference>
<dbReference type="PROSITE" id="PS00170">
    <property type="entry name" value="CSA_PPIASE_1"/>
    <property type="match status" value="2"/>
</dbReference>
<dbReference type="GO" id="GO:0006457">
    <property type="term" value="P:protein folding"/>
    <property type="evidence" value="ECO:0007669"/>
    <property type="project" value="InterPro"/>
</dbReference>
<dbReference type="AlphaFoldDB" id="A0A7R8WMN3"/>
<keyword evidence="3" id="KW-0413">Isomerase</keyword>
<protein>
    <recommendedName>
        <fullName evidence="1">peptidylprolyl isomerase</fullName>
        <ecNumber evidence="1">5.2.1.8</ecNumber>
    </recommendedName>
</protein>